<protein>
    <submittedName>
        <fullName evidence="2">Uncharacterized protein</fullName>
    </submittedName>
</protein>
<name>A0A8H3VY86_9PEZI</name>
<evidence type="ECO:0000256" key="1">
    <source>
        <dbReference type="SAM" id="MobiDB-lite"/>
    </source>
</evidence>
<dbReference type="AlphaFoldDB" id="A0A8H3VY86"/>
<evidence type="ECO:0000313" key="2">
    <source>
        <dbReference type="EMBL" id="KAF0316100.1"/>
    </source>
</evidence>
<dbReference type="EMBL" id="WOWK01000171">
    <property type="protein sequence ID" value="KAF0316100.1"/>
    <property type="molecule type" value="Genomic_DNA"/>
</dbReference>
<sequence>MTFSEKMRCRAGSARPPSLSSGALCCLVDASQTGKSAHPRQWWHQDQRDQHTNTQSHADAVRCGVPTGWGRPWQGCLAFISQESWPPKMETSEN</sequence>
<evidence type="ECO:0000313" key="3">
    <source>
        <dbReference type="Proteomes" id="UP000434172"/>
    </source>
</evidence>
<comment type="caution">
    <text evidence="2">The sequence shown here is derived from an EMBL/GenBank/DDBJ whole genome shotgun (WGS) entry which is preliminary data.</text>
</comment>
<gene>
    <name evidence="2" type="ORF">GQ607_016638</name>
</gene>
<keyword evidence="3" id="KW-1185">Reference proteome</keyword>
<proteinExistence type="predicted"/>
<organism evidence="2 3">
    <name type="scientific">Colletotrichum asianum</name>
    <dbReference type="NCBI Taxonomy" id="702518"/>
    <lineage>
        <taxon>Eukaryota</taxon>
        <taxon>Fungi</taxon>
        <taxon>Dikarya</taxon>
        <taxon>Ascomycota</taxon>
        <taxon>Pezizomycotina</taxon>
        <taxon>Sordariomycetes</taxon>
        <taxon>Hypocreomycetidae</taxon>
        <taxon>Glomerellales</taxon>
        <taxon>Glomerellaceae</taxon>
        <taxon>Colletotrichum</taxon>
        <taxon>Colletotrichum gloeosporioides species complex</taxon>
    </lineage>
</organism>
<accession>A0A8H3VY86</accession>
<dbReference type="Proteomes" id="UP000434172">
    <property type="component" value="Unassembled WGS sequence"/>
</dbReference>
<reference evidence="2 3" key="1">
    <citation type="submission" date="2019-12" db="EMBL/GenBank/DDBJ databases">
        <title>A genome sequence resource for the geographically widespread anthracnose pathogen Colletotrichum asianum.</title>
        <authorList>
            <person name="Meng Y."/>
        </authorList>
    </citation>
    <scope>NUCLEOTIDE SEQUENCE [LARGE SCALE GENOMIC DNA]</scope>
    <source>
        <strain evidence="2 3">ICMP 18580</strain>
    </source>
</reference>
<feature type="region of interest" description="Disordered" evidence="1">
    <location>
        <begin position="36"/>
        <end position="59"/>
    </location>
</feature>